<keyword evidence="2" id="KW-1185">Reference proteome</keyword>
<organism evidence="1 2">
    <name type="scientific">Sutterella massiliensis</name>
    <dbReference type="NCBI Taxonomy" id="1816689"/>
    <lineage>
        <taxon>Bacteria</taxon>
        <taxon>Pseudomonadati</taxon>
        <taxon>Pseudomonadota</taxon>
        <taxon>Betaproteobacteria</taxon>
        <taxon>Burkholderiales</taxon>
        <taxon>Sutterellaceae</taxon>
        <taxon>Sutterella</taxon>
    </lineage>
</organism>
<comment type="caution">
    <text evidence="1">The sequence shown here is derived from an EMBL/GenBank/DDBJ whole genome shotgun (WGS) entry which is preliminary data.</text>
</comment>
<reference evidence="1 2" key="1">
    <citation type="journal article" date="2021" name="Sci. Rep.">
        <title>The distribution of antibiotic resistance genes in chicken gut microbiota commensals.</title>
        <authorList>
            <person name="Juricova H."/>
            <person name="Matiasovicova J."/>
            <person name="Kubasova T."/>
            <person name="Cejkova D."/>
            <person name="Rychlik I."/>
        </authorList>
    </citation>
    <scope>NUCLEOTIDE SEQUENCE [LARGE SCALE GENOMIC DNA]</scope>
    <source>
        <strain evidence="1 2">An829</strain>
    </source>
</reference>
<gene>
    <name evidence="1" type="ORF">H6A60_04600</name>
</gene>
<sequence length="292" mass="31085">MSPSCAANTSASTSTCRAAPACLGIGARIGLDFGNTAARDALRALLRLVSLADCKTSLSERQKAALADFVLDDAAFSRGLEALCVHSLESAIDRLRAFSLFGELDGFQWKTFPESRALRLSAAARIGALPVVIAIDLFADAEALRNAAPESLILRETPWFVIASSPLPDRDTDEKPEPLSLSVFAGNGTENIMCALSLEDAGKVLRLKTTLDQTTPLRSRGTRRSIYGEAISQPGACALLSAEGASSAERADALARVLLKGADILERRLDIARASLVEGRKIETRLLKESSL</sequence>
<protein>
    <submittedName>
        <fullName evidence="1">Uncharacterized protein</fullName>
    </submittedName>
</protein>
<dbReference type="RefSeq" id="WP_205102240.1">
    <property type="nucleotide sequence ID" value="NZ_JACJJC010000005.1"/>
</dbReference>
<proteinExistence type="predicted"/>
<evidence type="ECO:0000313" key="2">
    <source>
        <dbReference type="Proteomes" id="UP000715095"/>
    </source>
</evidence>
<name>A0ABS2DR02_9BURK</name>
<dbReference type="Proteomes" id="UP000715095">
    <property type="component" value="Unassembled WGS sequence"/>
</dbReference>
<accession>A0ABS2DR02</accession>
<evidence type="ECO:0000313" key="1">
    <source>
        <dbReference type="EMBL" id="MBM6703766.1"/>
    </source>
</evidence>
<dbReference type="EMBL" id="JACJJC010000005">
    <property type="protein sequence ID" value="MBM6703766.1"/>
    <property type="molecule type" value="Genomic_DNA"/>
</dbReference>